<accession>A0A068SPA6</accession>
<dbReference type="KEGG" id="ngg:RG540_CH18940"/>
<name>A0A068SPA6_NEOGA</name>
<protein>
    <submittedName>
        <fullName evidence="1">Mll0880 protein</fullName>
    </submittedName>
</protein>
<dbReference type="Proteomes" id="UP000028181">
    <property type="component" value="Chromosome I"/>
</dbReference>
<organism evidence="1 2">
    <name type="scientific">Neorhizobium galegae bv. orientalis str. HAMBI 540</name>
    <dbReference type="NCBI Taxonomy" id="1028800"/>
    <lineage>
        <taxon>Bacteria</taxon>
        <taxon>Pseudomonadati</taxon>
        <taxon>Pseudomonadota</taxon>
        <taxon>Alphaproteobacteria</taxon>
        <taxon>Hyphomicrobiales</taxon>
        <taxon>Rhizobiaceae</taxon>
        <taxon>Rhizobium/Agrobacterium group</taxon>
        <taxon>Neorhizobium</taxon>
    </lineage>
</organism>
<gene>
    <name evidence="1" type="ORF">RG540_CH18940</name>
</gene>
<dbReference type="HOGENOM" id="CLU_1184287_0_0_5"/>
<evidence type="ECO:0000313" key="2">
    <source>
        <dbReference type="Proteomes" id="UP000028181"/>
    </source>
</evidence>
<dbReference type="EMBL" id="HG938353">
    <property type="protein sequence ID" value="CDN48063.1"/>
    <property type="molecule type" value="Genomic_DNA"/>
</dbReference>
<proteinExistence type="predicted"/>
<dbReference type="eggNOG" id="ENOG502ZB84">
    <property type="taxonomic scope" value="Bacteria"/>
</dbReference>
<dbReference type="AlphaFoldDB" id="A0A068SPA6"/>
<dbReference type="PATRIC" id="fig|1028800.3.peg.1909"/>
<keyword evidence="2" id="KW-1185">Reference proteome</keyword>
<reference evidence="2" key="1">
    <citation type="journal article" date="2014" name="BMC Genomics">
        <title>Genome sequencing of two Neorhizobium galegae strains reveals a noeT gene responsible for the unusual acetylation of the nodulation factors.</title>
        <authorList>
            <person name="Osterman J."/>
            <person name="Marsh J."/>
            <person name="Laine P.K."/>
            <person name="Zeng Z."/>
            <person name="Alatalo E."/>
            <person name="Sullivan J.T."/>
            <person name="Young J.P."/>
            <person name="Thomas-Oates J."/>
            <person name="Paulin L."/>
            <person name="Lindstrom K."/>
        </authorList>
    </citation>
    <scope>NUCLEOTIDE SEQUENCE [LARGE SCALE GENOMIC DNA]</scope>
    <source>
        <strain evidence="2">HAMBI 540</strain>
    </source>
</reference>
<sequence length="236" mass="25821">MSGFRFSFPACVIAGKGRIVADDILMLRKYAFPDGICSSEDALALFALNDSCPEQSPEWSTYFVESLTAYLVHGTEPKGRIDDAKAGWLMRTIAADGAVRSALELELLLHAMEVASEVPESLSAFALDQVRLALEPGARGAYHAARPASPAITAFDLTYIWRVLRGAMERGRLMLSPIEALVLRGIDELADARAHHPVWQEMIAAVATYERPKEVLRSGPWLVTDAGHRLTQEIAA</sequence>
<evidence type="ECO:0000313" key="1">
    <source>
        <dbReference type="EMBL" id="CDN48063.1"/>
    </source>
</evidence>